<protein>
    <submittedName>
        <fullName evidence="3">Glycosyltransferase</fullName>
    </submittedName>
</protein>
<dbReference type="Pfam" id="PF13439">
    <property type="entry name" value="Glyco_transf_4"/>
    <property type="match status" value="1"/>
</dbReference>
<dbReference type="PANTHER" id="PTHR45947:SF13">
    <property type="entry name" value="TRANSFERASE"/>
    <property type="match status" value="1"/>
</dbReference>
<reference evidence="3" key="1">
    <citation type="submission" date="2018-06" db="EMBL/GenBank/DDBJ databases">
        <authorList>
            <person name="Zhirakovskaya E."/>
        </authorList>
    </citation>
    <scope>NUCLEOTIDE SEQUENCE</scope>
</reference>
<sequence length="390" mass="41686">MTRRHHTILQVVPRLDSGGAERTTLEIAGAIARAGSRALVVSSGGRLANEIIKAGGEVIDMPVHSKNPAMMWLNAGRLTRLIRARGVDLVHARSRAPAWSALFAARRTGVKLVTTYHGAHKTDAPLKRWYNSSLTRSDCVIANSHFTADAIAAAYKIAPRRLRVIPRGVDTHLFDPAKVDDSRVNQLAAEWRVVGENTGFKVLLAGRLTDWKGHSDAIEAAARHKSLSGTGNDPDLTLVFCGGAQGNSKYEAFLRAKIVECGVGEMVHVVGDCADMPAAYRWADIVIAPSTRPEAFGRIAVEAGAMGKPVVASAHGGALETIIDGETGILIRPGDARDLSDAIERLKNMTVEERAIYGGNARARAASLYSAAAMCDATLRVYDDLLAGGE</sequence>
<evidence type="ECO:0000259" key="2">
    <source>
        <dbReference type="Pfam" id="PF13439"/>
    </source>
</evidence>
<dbReference type="GO" id="GO:0016757">
    <property type="term" value="F:glycosyltransferase activity"/>
    <property type="evidence" value="ECO:0007669"/>
    <property type="project" value="InterPro"/>
</dbReference>
<name>A0A3B0TE18_9ZZZZ</name>
<evidence type="ECO:0000313" key="3">
    <source>
        <dbReference type="EMBL" id="VAW05206.1"/>
    </source>
</evidence>
<dbReference type="Pfam" id="PF00534">
    <property type="entry name" value="Glycos_transf_1"/>
    <property type="match status" value="1"/>
</dbReference>
<gene>
    <name evidence="3" type="ORF">MNBD_ALPHA05-1717</name>
</gene>
<accession>A0A3B0TE18</accession>
<evidence type="ECO:0000259" key="1">
    <source>
        <dbReference type="Pfam" id="PF00534"/>
    </source>
</evidence>
<dbReference type="InterPro" id="IPR028098">
    <property type="entry name" value="Glyco_trans_4-like_N"/>
</dbReference>
<proteinExistence type="predicted"/>
<dbReference type="SUPFAM" id="SSF53756">
    <property type="entry name" value="UDP-Glycosyltransferase/glycogen phosphorylase"/>
    <property type="match status" value="1"/>
</dbReference>
<feature type="domain" description="Glycosyl transferase family 1" evidence="1">
    <location>
        <begin position="198"/>
        <end position="363"/>
    </location>
</feature>
<dbReference type="PANTHER" id="PTHR45947">
    <property type="entry name" value="SULFOQUINOVOSYL TRANSFERASE SQD2"/>
    <property type="match status" value="1"/>
</dbReference>
<organism evidence="3">
    <name type="scientific">hydrothermal vent metagenome</name>
    <dbReference type="NCBI Taxonomy" id="652676"/>
    <lineage>
        <taxon>unclassified sequences</taxon>
        <taxon>metagenomes</taxon>
        <taxon>ecological metagenomes</taxon>
    </lineage>
</organism>
<dbReference type="Gene3D" id="3.40.50.2000">
    <property type="entry name" value="Glycogen Phosphorylase B"/>
    <property type="match status" value="2"/>
</dbReference>
<dbReference type="CDD" id="cd03819">
    <property type="entry name" value="GT4_WavL-like"/>
    <property type="match status" value="1"/>
</dbReference>
<feature type="domain" description="Glycosyltransferase subfamily 4-like N-terminal" evidence="2">
    <location>
        <begin position="18"/>
        <end position="172"/>
    </location>
</feature>
<keyword evidence="3" id="KW-0808">Transferase</keyword>
<dbReference type="InterPro" id="IPR050194">
    <property type="entry name" value="Glycosyltransferase_grp1"/>
</dbReference>
<dbReference type="InterPro" id="IPR001296">
    <property type="entry name" value="Glyco_trans_1"/>
</dbReference>
<dbReference type="AlphaFoldDB" id="A0A3B0TE18"/>
<dbReference type="EMBL" id="UOEH01000463">
    <property type="protein sequence ID" value="VAW05206.1"/>
    <property type="molecule type" value="Genomic_DNA"/>
</dbReference>